<sequence length="104" mass="11719">MQGLGTVVRLFVWLFCGHFRSLFAGGMHLRTHYHLSVMLDWGGGNLITLLTQLSESNATSRATYFNHTLFGLLPFMRLCLPLSAFKSPRHHLTLHLHPSLANTS</sequence>
<feature type="chain" id="PRO_5014954154" evidence="1">
    <location>
        <begin position="25"/>
        <end position="104"/>
    </location>
</feature>
<protein>
    <submittedName>
        <fullName evidence="2">Putative secreted protein</fullName>
    </submittedName>
</protein>
<name>A0A2M4B6I8_9DIPT</name>
<organism evidence="2">
    <name type="scientific">Anopheles triannulatus</name>
    <dbReference type="NCBI Taxonomy" id="58253"/>
    <lineage>
        <taxon>Eukaryota</taxon>
        <taxon>Metazoa</taxon>
        <taxon>Ecdysozoa</taxon>
        <taxon>Arthropoda</taxon>
        <taxon>Hexapoda</taxon>
        <taxon>Insecta</taxon>
        <taxon>Pterygota</taxon>
        <taxon>Neoptera</taxon>
        <taxon>Endopterygota</taxon>
        <taxon>Diptera</taxon>
        <taxon>Nematocera</taxon>
        <taxon>Culicoidea</taxon>
        <taxon>Culicidae</taxon>
        <taxon>Anophelinae</taxon>
        <taxon>Anopheles</taxon>
    </lineage>
</organism>
<proteinExistence type="predicted"/>
<accession>A0A2M4B6I8</accession>
<dbReference type="AlphaFoldDB" id="A0A2M4B6I8"/>
<keyword evidence="1" id="KW-0732">Signal</keyword>
<feature type="signal peptide" evidence="1">
    <location>
        <begin position="1"/>
        <end position="24"/>
    </location>
</feature>
<dbReference type="EMBL" id="GGFK01015290">
    <property type="protein sequence ID" value="MBW48611.1"/>
    <property type="molecule type" value="Transcribed_RNA"/>
</dbReference>
<evidence type="ECO:0000313" key="2">
    <source>
        <dbReference type="EMBL" id="MBW48611.1"/>
    </source>
</evidence>
<evidence type="ECO:0000256" key="1">
    <source>
        <dbReference type="SAM" id="SignalP"/>
    </source>
</evidence>
<reference evidence="2" key="1">
    <citation type="submission" date="2018-01" db="EMBL/GenBank/DDBJ databases">
        <title>An insight into the sialome of Amazonian anophelines.</title>
        <authorList>
            <person name="Ribeiro J.M."/>
            <person name="Scarpassa V."/>
            <person name="Calvo E."/>
        </authorList>
    </citation>
    <scope>NUCLEOTIDE SEQUENCE</scope>
    <source>
        <tissue evidence="2">Salivary glands</tissue>
    </source>
</reference>